<dbReference type="InterPro" id="IPR022813">
    <property type="entry name" value="SecD/SecF_arch_bac"/>
</dbReference>
<feature type="transmembrane region" description="Helical" evidence="9">
    <location>
        <begin position="406"/>
        <end position="429"/>
    </location>
</feature>
<dbReference type="PANTHER" id="PTHR30081">
    <property type="entry name" value="PROTEIN-EXPORT MEMBRANE PROTEIN SEC"/>
    <property type="match status" value="1"/>
</dbReference>
<dbReference type="GO" id="GO:0043952">
    <property type="term" value="P:protein transport by the Sec complex"/>
    <property type="evidence" value="ECO:0007669"/>
    <property type="project" value="UniProtKB-UniRule"/>
</dbReference>
<evidence type="ECO:0000256" key="6">
    <source>
        <dbReference type="ARBA" id="ARBA00022989"/>
    </source>
</evidence>
<evidence type="ECO:0000259" key="11">
    <source>
        <dbReference type="Pfam" id="PF02355"/>
    </source>
</evidence>
<name>A0A1R4ITG9_9MICO</name>
<dbReference type="AlphaFoldDB" id="A0A1R4ITG9"/>
<comment type="function">
    <text evidence="9">Part of the Sec protein translocase complex. Interacts with the SecYEG preprotein conducting channel. SecDF uses the proton motive force (PMF) to complete protein translocation after the ATP-dependent function of SecA.</text>
</comment>
<evidence type="ECO:0000256" key="5">
    <source>
        <dbReference type="ARBA" id="ARBA00022927"/>
    </source>
</evidence>
<evidence type="ECO:0000259" key="13">
    <source>
        <dbReference type="Pfam" id="PF22599"/>
    </source>
</evidence>
<evidence type="ECO:0000256" key="8">
    <source>
        <dbReference type="ARBA" id="ARBA00023136"/>
    </source>
</evidence>
<evidence type="ECO:0000256" key="9">
    <source>
        <dbReference type="HAMAP-Rule" id="MF_01463"/>
    </source>
</evidence>
<dbReference type="GO" id="GO:0065002">
    <property type="term" value="P:intracellular protein transmembrane transport"/>
    <property type="evidence" value="ECO:0007669"/>
    <property type="project" value="UniProtKB-UniRule"/>
</dbReference>
<feature type="domain" description="Protein translocase subunit SecDF P1" evidence="12">
    <location>
        <begin position="77"/>
        <end position="133"/>
    </location>
</feature>
<dbReference type="NCBIfam" id="TIGR01129">
    <property type="entry name" value="secD"/>
    <property type="match status" value="1"/>
</dbReference>
<feature type="domain" description="Protein export membrane protein SecD/SecF C-terminal" evidence="11">
    <location>
        <begin position="334"/>
        <end position="508"/>
    </location>
</feature>
<dbReference type="NCBIfam" id="TIGR00916">
    <property type="entry name" value="2A0604s01"/>
    <property type="match status" value="1"/>
</dbReference>
<keyword evidence="15" id="KW-1185">Reference proteome</keyword>
<dbReference type="InterPro" id="IPR055344">
    <property type="entry name" value="SecD_SecF_C_bact"/>
</dbReference>
<protein>
    <recommendedName>
        <fullName evidence="9">Protein translocase subunit SecD</fullName>
    </recommendedName>
</protein>
<evidence type="ECO:0000256" key="10">
    <source>
        <dbReference type="SAM" id="MobiDB-lite"/>
    </source>
</evidence>
<dbReference type="PANTHER" id="PTHR30081:SF1">
    <property type="entry name" value="PROTEIN TRANSLOCASE SUBUNIT SECD"/>
    <property type="match status" value="1"/>
</dbReference>
<evidence type="ECO:0000256" key="4">
    <source>
        <dbReference type="ARBA" id="ARBA00022692"/>
    </source>
</evidence>
<comment type="caution">
    <text evidence="9">Lacks conserved residue(s) required for the propagation of feature annotation.</text>
</comment>
<evidence type="ECO:0000256" key="1">
    <source>
        <dbReference type="ARBA" id="ARBA00004651"/>
    </source>
</evidence>
<evidence type="ECO:0000256" key="2">
    <source>
        <dbReference type="ARBA" id="ARBA00022448"/>
    </source>
</evidence>
<dbReference type="EMBL" id="FUKO01000012">
    <property type="protein sequence ID" value="SJN22855.1"/>
    <property type="molecule type" value="Genomic_DNA"/>
</dbReference>
<dbReference type="Gene3D" id="1.20.1640.10">
    <property type="entry name" value="Multidrug efflux transporter AcrB transmembrane domain"/>
    <property type="match status" value="1"/>
</dbReference>
<evidence type="ECO:0000313" key="14">
    <source>
        <dbReference type="EMBL" id="SJN22855.1"/>
    </source>
</evidence>
<keyword evidence="5 9" id="KW-0653">Protein transport</keyword>
<accession>A0A1R4ITG9</accession>
<dbReference type="Pfam" id="PF22599">
    <property type="entry name" value="SecDF_P1_head"/>
    <property type="match status" value="1"/>
</dbReference>
<keyword evidence="4 9" id="KW-0812">Transmembrane</keyword>
<feature type="transmembrane region" description="Helical" evidence="9">
    <location>
        <begin position="378"/>
        <end position="400"/>
    </location>
</feature>
<gene>
    <name evidence="9" type="primary">secD</name>
    <name evidence="14" type="ORF">FM104_03745</name>
</gene>
<dbReference type="InterPro" id="IPR048631">
    <property type="entry name" value="SecD_1st"/>
</dbReference>
<keyword evidence="2 9" id="KW-0813">Transport</keyword>
<comment type="similarity">
    <text evidence="9">Belongs to the SecD/SecF family. SecD subfamily.</text>
</comment>
<dbReference type="InterPro" id="IPR048634">
    <property type="entry name" value="SecD_SecF_C"/>
</dbReference>
<keyword evidence="8 9" id="KW-0472">Membrane</keyword>
<dbReference type="GO" id="GO:0015450">
    <property type="term" value="F:protein-transporting ATPase activity"/>
    <property type="evidence" value="ECO:0007669"/>
    <property type="project" value="InterPro"/>
</dbReference>
<evidence type="ECO:0000259" key="12">
    <source>
        <dbReference type="Pfam" id="PF21760"/>
    </source>
</evidence>
<dbReference type="RefSeq" id="WP_087130124.1">
    <property type="nucleotide sequence ID" value="NZ_FUKO01000012.1"/>
</dbReference>
<dbReference type="InterPro" id="IPR005791">
    <property type="entry name" value="SecD"/>
</dbReference>
<dbReference type="InterPro" id="IPR054384">
    <property type="entry name" value="SecDF_P1_head"/>
</dbReference>
<dbReference type="HAMAP" id="MF_01463_B">
    <property type="entry name" value="SecD_B"/>
    <property type="match status" value="1"/>
</dbReference>
<dbReference type="Pfam" id="PF02355">
    <property type="entry name" value="SecD_SecF_C"/>
    <property type="match status" value="1"/>
</dbReference>
<feature type="transmembrane region" description="Helical" evidence="9">
    <location>
        <begin position="351"/>
        <end position="371"/>
    </location>
</feature>
<dbReference type="SUPFAM" id="SSF82866">
    <property type="entry name" value="Multidrug efflux transporter AcrB transmembrane domain"/>
    <property type="match status" value="1"/>
</dbReference>
<sequence length="588" mass="62518">MASSSPTRHAWRVLTGLLIVTAVLFGINALGVYAFKTDEGKPASSWSPELALDLQGGTQIILSAQSSDGADPTQDQLDQAAAIIRQRVDASGVGEADITTEGGSNIVVQIPGVADQQTRDRIQASAKLEFRAVLAATDPATSFVGEDGKATPFPTPDATMNAVPTPAPTDGSDPAWMTEKQIAELQSFDCSAKTDDSSAPEDEPLVACDPTGSVKYLLGPMELDGTVINDATAGRDQQSGAWTVNLVLDGKGTKVFGEISQRLYKIKLENQSLPPEQQTARDQFAFVLDGVVISAPSMNAQILNGKPSISGSFTQESSKALADQLRYGALPLSFNVESSDTISATLGSEQLRTGLITGLIGLALVALYSLISYRALGWVIMASITVMGVLTYIIISILAWRMGFRLSLAGVAGLIVSIGFTADSFIVYFERIRDELRDGKSITGAVEDGWGRAKRTIYISKSINILAAVVLYILADATVKGFAFTLGLTTLIDVFIFVIFTHPIMQILARTRFFGGGHKLSGLDPEALGAVYRGRAQFREAQIGSSGRSARNKGARIEAEKRQTIAERKRAEALAALGTKNAGKDSDA</sequence>
<proteinExistence type="inferred from homology"/>
<dbReference type="Gene3D" id="3.30.1360.200">
    <property type="match status" value="1"/>
</dbReference>
<feature type="transmembrane region" description="Helical" evidence="9">
    <location>
        <begin position="481"/>
        <end position="500"/>
    </location>
</feature>
<feature type="domain" description="SecDF P1 head subdomain" evidence="13">
    <location>
        <begin position="215"/>
        <end position="331"/>
    </location>
</feature>
<organism evidence="14 15">
    <name type="scientific">Microbacterium esteraromaticum</name>
    <dbReference type="NCBI Taxonomy" id="57043"/>
    <lineage>
        <taxon>Bacteria</taxon>
        <taxon>Bacillati</taxon>
        <taxon>Actinomycetota</taxon>
        <taxon>Actinomycetes</taxon>
        <taxon>Micrococcales</taxon>
        <taxon>Microbacteriaceae</taxon>
        <taxon>Microbacterium</taxon>
    </lineage>
</organism>
<reference evidence="14 15" key="1">
    <citation type="submission" date="2017-02" db="EMBL/GenBank/DDBJ databases">
        <authorList>
            <person name="Peterson S.W."/>
        </authorList>
    </citation>
    <scope>NUCLEOTIDE SEQUENCE [LARGE SCALE GENOMIC DNA]</scope>
    <source>
        <strain evidence="14 15">B Mb 05.01</strain>
    </source>
</reference>
<evidence type="ECO:0000256" key="7">
    <source>
        <dbReference type="ARBA" id="ARBA00023010"/>
    </source>
</evidence>
<dbReference type="Pfam" id="PF21760">
    <property type="entry name" value="SecD_1st"/>
    <property type="match status" value="1"/>
</dbReference>
<dbReference type="GO" id="GO:0005886">
    <property type="term" value="C:plasma membrane"/>
    <property type="evidence" value="ECO:0007669"/>
    <property type="project" value="UniProtKB-SubCell"/>
</dbReference>
<comment type="subunit">
    <text evidence="9">Forms a complex with SecF. Part of the essential Sec protein translocation apparatus which comprises SecA, SecYEG and auxiliary proteins SecDF. Other proteins may also be involved.</text>
</comment>
<feature type="transmembrane region" description="Helical" evidence="9">
    <location>
        <begin position="458"/>
        <end position="475"/>
    </location>
</feature>
<dbReference type="OrthoDB" id="5240379at2"/>
<evidence type="ECO:0000313" key="15">
    <source>
        <dbReference type="Proteomes" id="UP000196320"/>
    </source>
</evidence>
<dbReference type="Gene3D" id="3.30.70.3220">
    <property type="match status" value="1"/>
</dbReference>
<evidence type="ECO:0000256" key="3">
    <source>
        <dbReference type="ARBA" id="ARBA00022475"/>
    </source>
</evidence>
<dbReference type="GO" id="GO:0006605">
    <property type="term" value="P:protein targeting"/>
    <property type="evidence" value="ECO:0007669"/>
    <property type="project" value="UniProtKB-UniRule"/>
</dbReference>
<keyword evidence="6 9" id="KW-1133">Transmembrane helix</keyword>
<comment type="subcellular location">
    <subcellularLocation>
        <location evidence="1 9">Cell membrane</location>
        <topology evidence="1 9">Multi-pass membrane protein</topology>
    </subcellularLocation>
</comment>
<keyword evidence="7 9" id="KW-0811">Translocation</keyword>
<feature type="region of interest" description="Disordered" evidence="10">
    <location>
        <begin position="543"/>
        <end position="562"/>
    </location>
</feature>
<keyword evidence="3 9" id="KW-1003">Cell membrane</keyword>
<dbReference type="Proteomes" id="UP000196320">
    <property type="component" value="Unassembled WGS sequence"/>
</dbReference>